<dbReference type="AlphaFoldDB" id="A0A7J9HKK8"/>
<dbReference type="SUPFAM" id="SSF56235">
    <property type="entry name" value="N-terminal nucleophile aminohydrolases (Ntn hydrolases)"/>
    <property type="match status" value="1"/>
</dbReference>
<proteinExistence type="predicted"/>
<dbReference type="PANTHER" id="PTHR32194">
    <property type="entry name" value="METALLOPROTEASE TLDD"/>
    <property type="match status" value="1"/>
</dbReference>
<dbReference type="InterPro" id="IPR029055">
    <property type="entry name" value="Ntn_hydrolases_N"/>
</dbReference>
<gene>
    <name evidence="5" type="ORF">Gohar_002201</name>
</gene>
<dbReference type="GO" id="GO:0051603">
    <property type="term" value="P:proteolysis involved in protein catabolic process"/>
    <property type="evidence" value="ECO:0007669"/>
    <property type="project" value="InterPro"/>
</dbReference>
<dbReference type="Gene3D" id="3.60.20.10">
    <property type="entry name" value="Glutamine Phosphoribosylpyrophosphate, subunit 1, domain 1"/>
    <property type="match status" value="1"/>
</dbReference>
<name>A0A7J9HKK8_9ROSI</name>
<dbReference type="InterPro" id="IPR001353">
    <property type="entry name" value="Proteasome_sua/b"/>
</dbReference>
<reference evidence="5 6" key="1">
    <citation type="journal article" date="2019" name="Genome Biol. Evol.">
        <title>Insights into the evolution of the New World diploid cottons (Gossypium, subgenus Houzingenia) based on genome sequencing.</title>
        <authorList>
            <person name="Grover C.E."/>
            <person name="Arick M.A. 2nd"/>
            <person name="Thrash A."/>
            <person name="Conover J.L."/>
            <person name="Sanders W.S."/>
            <person name="Peterson D.G."/>
            <person name="Frelichowski J.E."/>
            <person name="Scheffler J.A."/>
            <person name="Scheffler B.E."/>
            <person name="Wendel J.F."/>
        </authorList>
    </citation>
    <scope>NUCLEOTIDE SEQUENCE [LARGE SCALE GENOMIC DNA]</scope>
    <source>
        <strain evidence="5">0</strain>
        <tissue evidence="5">Leaf</tissue>
    </source>
</reference>
<dbReference type="PANTHER" id="PTHR32194:SF10">
    <property type="entry name" value="PROTEASOME SUBUNIT BETA TYPE-3"/>
    <property type="match status" value="1"/>
</dbReference>
<evidence type="ECO:0000313" key="6">
    <source>
        <dbReference type="Proteomes" id="UP000593560"/>
    </source>
</evidence>
<dbReference type="GO" id="GO:0005737">
    <property type="term" value="C:cytoplasm"/>
    <property type="evidence" value="ECO:0007669"/>
    <property type="project" value="TreeGrafter"/>
</dbReference>
<accession>A0A7J9HKK8</accession>
<dbReference type="EMBL" id="JABFAD010000010">
    <property type="protein sequence ID" value="MBA0810188.1"/>
    <property type="molecule type" value="Genomic_DNA"/>
</dbReference>
<dbReference type="OrthoDB" id="204949at2759"/>
<sequence>MFMQIFEYNGSALVAMVGKNCFAIASDRRLGVQLQTIATDFQRISKIHDRLFLGLSGLATDAQTLYQRLVFRHKLYQLREERDMKPETFASLVSAILYEKRLV</sequence>
<dbReference type="Proteomes" id="UP000593560">
    <property type="component" value="Unassembled WGS sequence"/>
</dbReference>
<dbReference type="GO" id="GO:0005634">
    <property type="term" value="C:nucleus"/>
    <property type="evidence" value="ECO:0007669"/>
    <property type="project" value="UniProtKB-SubCell"/>
</dbReference>
<comment type="subunit">
    <text evidence="2">Component of the 20S core complex of the 26S proteasome. The 26S proteasome is composed of a core protease (CP), known as the 20S proteasome, capped at one or both ends by the 19S regulatory particle (RP/PA700). The 20S proteasome core is composed of 28 subunits that are arranged in four stacked rings, resulting in a barrel-shaped structure. The two end rings are each formed by seven alpha subunits, and the two central rings are each formed by seven beta subunits. The catalytic chamber with the active sites is on the inside of the barrel.</text>
</comment>
<dbReference type="InterPro" id="IPR023333">
    <property type="entry name" value="Proteasome_suB-type"/>
</dbReference>
<dbReference type="GO" id="GO:0005839">
    <property type="term" value="C:proteasome core complex"/>
    <property type="evidence" value="ECO:0007669"/>
    <property type="project" value="InterPro"/>
</dbReference>
<protein>
    <submittedName>
        <fullName evidence="5">Uncharacterized protein</fullName>
    </submittedName>
</protein>
<comment type="caution">
    <text evidence="5">The sequence shown here is derived from an EMBL/GenBank/DDBJ whole genome shotgun (WGS) entry which is preliminary data.</text>
</comment>
<dbReference type="Pfam" id="PF00227">
    <property type="entry name" value="Proteasome"/>
    <property type="match status" value="1"/>
</dbReference>
<dbReference type="PROSITE" id="PS00854">
    <property type="entry name" value="PROTEASOME_BETA_1"/>
    <property type="match status" value="1"/>
</dbReference>
<keyword evidence="4" id="KW-0647">Proteasome</keyword>
<dbReference type="InterPro" id="IPR016050">
    <property type="entry name" value="Proteasome_bsu_CS"/>
</dbReference>
<keyword evidence="3" id="KW-0963">Cytoplasm</keyword>
<keyword evidence="6" id="KW-1185">Reference proteome</keyword>
<evidence type="ECO:0000256" key="1">
    <source>
        <dbReference type="ARBA" id="ARBA00004123"/>
    </source>
</evidence>
<comment type="subcellular location">
    <subcellularLocation>
        <location evidence="1">Nucleus</location>
    </subcellularLocation>
</comment>
<organism evidence="5 6">
    <name type="scientific">Gossypium harknessii</name>
    <dbReference type="NCBI Taxonomy" id="34285"/>
    <lineage>
        <taxon>Eukaryota</taxon>
        <taxon>Viridiplantae</taxon>
        <taxon>Streptophyta</taxon>
        <taxon>Embryophyta</taxon>
        <taxon>Tracheophyta</taxon>
        <taxon>Spermatophyta</taxon>
        <taxon>Magnoliopsida</taxon>
        <taxon>eudicotyledons</taxon>
        <taxon>Gunneridae</taxon>
        <taxon>Pentapetalae</taxon>
        <taxon>rosids</taxon>
        <taxon>malvids</taxon>
        <taxon>Malvales</taxon>
        <taxon>Malvaceae</taxon>
        <taxon>Malvoideae</taxon>
        <taxon>Gossypium</taxon>
    </lineage>
</organism>
<evidence type="ECO:0000256" key="4">
    <source>
        <dbReference type="ARBA" id="ARBA00022942"/>
    </source>
</evidence>
<evidence type="ECO:0000313" key="5">
    <source>
        <dbReference type="EMBL" id="MBA0810188.1"/>
    </source>
</evidence>
<evidence type="ECO:0000256" key="2">
    <source>
        <dbReference type="ARBA" id="ARBA00011517"/>
    </source>
</evidence>
<evidence type="ECO:0000256" key="3">
    <source>
        <dbReference type="ARBA" id="ARBA00022490"/>
    </source>
</evidence>